<protein>
    <submittedName>
        <fullName evidence="4">GNAT family N-acetyltransferase</fullName>
    </submittedName>
</protein>
<dbReference type="GO" id="GO:0016747">
    <property type="term" value="F:acyltransferase activity, transferring groups other than amino-acyl groups"/>
    <property type="evidence" value="ECO:0007669"/>
    <property type="project" value="InterPro"/>
</dbReference>
<keyword evidence="1 4" id="KW-0808">Transferase</keyword>
<evidence type="ECO:0000259" key="3">
    <source>
        <dbReference type="PROSITE" id="PS51186"/>
    </source>
</evidence>
<organism evidence="4 5">
    <name type="scientific">Blastococcus saxobsidens</name>
    <dbReference type="NCBI Taxonomy" id="138336"/>
    <lineage>
        <taxon>Bacteria</taxon>
        <taxon>Bacillati</taxon>
        <taxon>Actinomycetota</taxon>
        <taxon>Actinomycetes</taxon>
        <taxon>Geodermatophilales</taxon>
        <taxon>Geodermatophilaceae</taxon>
        <taxon>Blastococcus</taxon>
    </lineage>
</organism>
<dbReference type="SUPFAM" id="SSF55729">
    <property type="entry name" value="Acyl-CoA N-acyltransferases (Nat)"/>
    <property type="match status" value="1"/>
</dbReference>
<dbReference type="PROSITE" id="PS51186">
    <property type="entry name" value="GNAT"/>
    <property type="match status" value="1"/>
</dbReference>
<name>A0A6L9VZX0_9ACTN</name>
<dbReference type="Gene3D" id="3.40.630.30">
    <property type="match status" value="1"/>
</dbReference>
<accession>A0A6L9VZX0</accession>
<dbReference type="PANTHER" id="PTHR43877:SF1">
    <property type="entry name" value="ACETYLTRANSFERASE"/>
    <property type="match status" value="1"/>
</dbReference>
<evidence type="ECO:0000256" key="1">
    <source>
        <dbReference type="ARBA" id="ARBA00022679"/>
    </source>
</evidence>
<reference evidence="4 5" key="1">
    <citation type="submission" date="2019-12" db="EMBL/GenBank/DDBJ databases">
        <title>the WGS of Blastococcus saxobsidens 67B17.</title>
        <authorList>
            <person name="Jiang Z."/>
        </authorList>
    </citation>
    <scope>NUCLEOTIDE SEQUENCE [LARGE SCALE GENOMIC DNA]</scope>
    <source>
        <strain evidence="4 5">67B17</strain>
    </source>
</reference>
<dbReference type="RefSeq" id="WP_163203052.1">
    <property type="nucleotide sequence ID" value="NZ_JAAGWG010000007.1"/>
</dbReference>
<dbReference type="InterPro" id="IPR050832">
    <property type="entry name" value="Bact_Acetyltransf"/>
</dbReference>
<dbReference type="Pfam" id="PF00583">
    <property type="entry name" value="Acetyltransf_1"/>
    <property type="match status" value="1"/>
</dbReference>
<sequence>MTGTDQVDASGTTIVALDAAHTDALVRFFASLPEGDRTFIKEDVTDPATVRGWAEDASTRWVARGADGEVDGYVAVRRLPGWSDHVAELRLVVGPRRRGAGLGRELARHAVTEAIASGARKLVVEVVAEQGAALALFTGLGFRGEALLEDHIRDRSGQLQDLMVLAHRVDATWSAMDTLGLSEALDGDGGPDPA</sequence>
<dbReference type="AlphaFoldDB" id="A0A6L9VZX0"/>
<feature type="domain" description="N-acetyltransferase" evidence="3">
    <location>
        <begin position="12"/>
        <end position="168"/>
    </location>
</feature>
<dbReference type="InterPro" id="IPR000182">
    <property type="entry name" value="GNAT_dom"/>
</dbReference>
<evidence type="ECO:0000256" key="2">
    <source>
        <dbReference type="ARBA" id="ARBA00023315"/>
    </source>
</evidence>
<dbReference type="InterPro" id="IPR016181">
    <property type="entry name" value="Acyl_CoA_acyltransferase"/>
</dbReference>
<dbReference type="PANTHER" id="PTHR43877">
    <property type="entry name" value="AMINOALKYLPHOSPHONATE N-ACETYLTRANSFERASE-RELATED-RELATED"/>
    <property type="match status" value="1"/>
</dbReference>
<dbReference type="EMBL" id="JAAGWG010000007">
    <property type="protein sequence ID" value="NEK85238.1"/>
    <property type="molecule type" value="Genomic_DNA"/>
</dbReference>
<gene>
    <name evidence="4" type="ORF">GCU60_05595</name>
</gene>
<dbReference type="CDD" id="cd04301">
    <property type="entry name" value="NAT_SF"/>
    <property type="match status" value="1"/>
</dbReference>
<evidence type="ECO:0000313" key="4">
    <source>
        <dbReference type="EMBL" id="NEK85238.1"/>
    </source>
</evidence>
<evidence type="ECO:0000313" key="5">
    <source>
        <dbReference type="Proteomes" id="UP000479241"/>
    </source>
</evidence>
<dbReference type="Proteomes" id="UP000479241">
    <property type="component" value="Unassembled WGS sequence"/>
</dbReference>
<keyword evidence="2" id="KW-0012">Acyltransferase</keyword>
<proteinExistence type="predicted"/>
<comment type="caution">
    <text evidence="4">The sequence shown here is derived from an EMBL/GenBank/DDBJ whole genome shotgun (WGS) entry which is preliminary data.</text>
</comment>